<dbReference type="InterPro" id="IPR038488">
    <property type="entry name" value="Integrase_DNA-bd_sf"/>
</dbReference>
<name>A0A6L7G0K2_9RHOB</name>
<organism evidence="7 8">
    <name type="scientific">Pseudooceanicola albus</name>
    <dbReference type="NCBI Taxonomy" id="2692189"/>
    <lineage>
        <taxon>Bacteria</taxon>
        <taxon>Pseudomonadati</taxon>
        <taxon>Pseudomonadota</taxon>
        <taxon>Alphaproteobacteria</taxon>
        <taxon>Rhodobacterales</taxon>
        <taxon>Paracoccaceae</taxon>
        <taxon>Pseudooceanicola</taxon>
    </lineage>
</organism>
<sequence length="433" mass="48156">MSTYPSKARLTDLMAARFPFLPSGQKFIADTDQPGLYLKVGKTAKSWVVQTEVRVLDDKLKKQRKTVRRAFGGFPEIGVKEARGLAKGELASILEGEGLTKPDAGVTLGRAWDLYRAHLEKTGKSAATVYSYRNAVEAQHLLGIWHDTPLGELATAEGAARVAARHDAISRRETDPKHGGTYAANGAMRTLRVIYNWALERGYVKPDPDGWTPTRQVTFNREEARESAMSRRDLPGWWKAYLALDNRVRAEFQLFLLLSGSRAGAIAMARWEHVDVAGRKLHIPTPKGGKAKAYDIPLTRPMLACLARARRAARIYQPIHAREWIFPGDPSKVKRGGGAFAGHMSLYATTEKKLPCSGHGLRHTYRNACIWAGVEEALSKKLMNHSQRGDIHSGTYGSREGVWPDLLDAQERISATVMELLRQQETAPRRKVA</sequence>
<dbReference type="InterPro" id="IPR050808">
    <property type="entry name" value="Phage_Integrase"/>
</dbReference>
<keyword evidence="3" id="KW-0238">DNA-binding</keyword>
<comment type="caution">
    <text evidence="7">The sequence shown here is derived from an EMBL/GenBank/DDBJ whole genome shotgun (WGS) entry which is preliminary data.</text>
</comment>
<accession>A0A6L7G0K2</accession>
<reference evidence="7 8" key="1">
    <citation type="submission" date="2019-12" db="EMBL/GenBank/DDBJ databases">
        <authorList>
            <person name="Li M."/>
        </authorList>
    </citation>
    <scope>NUCLEOTIDE SEQUENCE [LARGE SCALE GENOMIC DNA]</scope>
    <source>
        <strain evidence="7 8">GBMRC 2024</strain>
    </source>
</reference>
<dbReference type="Pfam" id="PF13356">
    <property type="entry name" value="Arm-DNA-bind_3"/>
    <property type="match status" value="1"/>
</dbReference>
<dbReference type="InterPro" id="IPR025166">
    <property type="entry name" value="Integrase_DNA_bind_dom"/>
</dbReference>
<feature type="domain" description="Integrase DNA-binding" evidence="6">
    <location>
        <begin position="31"/>
        <end position="96"/>
    </location>
</feature>
<dbReference type="InterPro" id="IPR011010">
    <property type="entry name" value="DNA_brk_join_enz"/>
</dbReference>
<dbReference type="InterPro" id="IPR010998">
    <property type="entry name" value="Integrase_recombinase_N"/>
</dbReference>
<evidence type="ECO:0000256" key="2">
    <source>
        <dbReference type="ARBA" id="ARBA00022908"/>
    </source>
</evidence>
<dbReference type="GO" id="GO:0003677">
    <property type="term" value="F:DNA binding"/>
    <property type="evidence" value="ECO:0007669"/>
    <property type="project" value="UniProtKB-KW"/>
</dbReference>
<keyword evidence="4" id="KW-0233">DNA recombination</keyword>
<feature type="domain" description="Tyr recombinase" evidence="5">
    <location>
        <begin position="253"/>
        <end position="387"/>
    </location>
</feature>
<comment type="similarity">
    <text evidence="1">Belongs to the 'phage' integrase family.</text>
</comment>
<dbReference type="Proteomes" id="UP000477911">
    <property type="component" value="Unassembled WGS sequence"/>
</dbReference>
<dbReference type="InterPro" id="IPR013762">
    <property type="entry name" value="Integrase-like_cat_sf"/>
</dbReference>
<evidence type="ECO:0000259" key="5">
    <source>
        <dbReference type="Pfam" id="PF00589"/>
    </source>
</evidence>
<evidence type="ECO:0000256" key="3">
    <source>
        <dbReference type="ARBA" id="ARBA00023125"/>
    </source>
</evidence>
<dbReference type="GO" id="GO:0015074">
    <property type="term" value="P:DNA integration"/>
    <property type="evidence" value="ECO:0007669"/>
    <property type="project" value="UniProtKB-KW"/>
</dbReference>
<dbReference type="AlphaFoldDB" id="A0A6L7G0K2"/>
<dbReference type="Pfam" id="PF00589">
    <property type="entry name" value="Phage_integrase"/>
    <property type="match status" value="1"/>
</dbReference>
<dbReference type="GO" id="GO:0006310">
    <property type="term" value="P:DNA recombination"/>
    <property type="evidence" value="ECO:0007669"/>
    <property type="project" value="UniProtKB-KW"/>
</dbReference>
<evidence type="ECO:0000256" key="4">
    <source>
        <dbReference type="ARBA" id="ARBA00023172"/>
    </source>
</evidence>
<evidence type="ECO:0000313" key="7">
    <source>
        <dbReference type="EMBL" id="MXN17611.1"/>
    </source>
</evidence>
<evidence type="ECO:0000313" key="8">
    <source>
        <dbReference type="Proteomes" id="UP000477911"/>
    </source>
</evidence>
<dbReference type="SUPFAM" id="SSF56349">
    <property type="entry name" value="DNA breaking-rejoining enzymes"/>
    <property type="match status" value="1"/>
</dbReference>
<dbReference type="PANTHER" id="PTHR30629">
    <property type="entry name" value="PROPHAGE INTEGRASE"/>
    <property type="match status" value="1"/>
</dbReference>
<dbReference type="Gene3D" id="1.10.150.130">
    <property type="match status" value="1"/>
</dbReference>
<dbReference type="PANTHER" id="PTHR30629:SF2">
    <property type="entry name" value="PROPHAGE INTEGRASE INTS-RELATED"/>
    <property type="match status" value="1"/>
</dbReference>
<proteinExistence type="inferred from homology"/>
<dbReference type="RefSeq" id="WP_160893105.1">
    <property type="nucleotide sequence ID" value="NZ_WUMU01000005.1"/>
</dbReference>
<evidence type="ECO:0000259" key="6">
    <source>
        <dbReference type="Pfam" id="PF13356"/>
    </source>
</evidence>
<dbReference type="Gene3D" id="3.30.160.390">
    <property type="entry name" value="Integrase, DNA-binding domain"/>
    <property type="match status" value="1"/>
</dbReference>
<keyword evidence="2" id="KW-0229">DNA integration</keyword>
<gene>
    <name evidence="7" type="ORF">GR170_07190</name>
</gene>
<keyword evidence="8" id="KW-1185">Reference proteome</keyword>
<evidence type="ECO:0000256" key="1">
    <source>
        <dbReference type="ARBA" id="ARBA00008857"/>
    </source>
</evidence>
<dbReference type="Gene3D" id="1.10.443.10">
    <property type="entry name" value="Intergrase catalytic core"/>
    <property type="match status" value="1"/>
</dbReference>
<dbReference type="InterPro" id="IPR002104">
    <property type="entry name" value="Integrase_catalytic"/>
</dbReference>
<dbReference type="EMBL" id="WUMU01000005">
    <property type="protein sequence ID" value="MXN17611.1"/>
    <property type="molecule type" value="Genomic_DNA"/>
</dbReference>
<protein>
    <submittedName>
        <fullName evidence="7">Tyrosine-type recombinase/integrase</fullName>
    </submittedName>
</protein>